<keyword evidence="4" id="KW-0378">Hydrolase</keyword>
<feature type="domain" description="Nudix hydrolase" evidence="7">
    <location>
        <begin position="44"/>
        <end position="176"/>
    </location>
</feature>
<accession>A0A1E5XUQ0</accession>
<dbReference type="PANTHER" id="PTHR12992">
    <property type="entry name" value="NUDIX HYDROLASE"/>
    <property type="match status" value="1"/>
</dbReference>
<dbReference type="Gene3D" id="3.90.79.10">
    <property type="entry name" value="Nucleoside Triphosphate Pyrophosphohydrolase"/>
    <property type="match status" value="1"/>
</dbReference>
<reference evidence="8 9" key="1">
    <citation type="journal article" date="2015" name="Genome Announc.">
        <title>Genome Assemblies of Three Soil-Associated Devosia species: D. insulae, D. limi, and D. soli.</title>
        <authorList>
            <person name="Hassan Y.I."/>
            <person name="Lepp D."/>
            <person name="Zhou T."/>
        </authorList>
    </citation>
    <scope>NUCLEOTIDE SEQUENCE [LARGE SCALE GENOMIC DNA]</scope>
    <source>
        <strain evidence="8 9">DS-56</strain>
    </source>
</reference>
<dbReference type="EMBL" id="LAJE02000076">
    <property type="protein sequence ID" value="OEO32302.1"/>
    <property type="molecule type" value="Genomic_DNA"/>
</dbReference>
<gene>
    <name evidence="8" type="ORF">VW23_012200</name>
</gene>
<organism evidence="8 9">
    <name type="scientific">Devosia insulae DS-56</name>
    <dbReference type="NCBI Taxonomy" id="1116389"/>
    <lineage>
        <taxon>Bacteria</taxon>
        <taxon>Pseudomonadati</taxon>
        <taxon>Pseudomonadota</taxon>
        <taxon>Alphaproteobacteria</taxon>
        <taxon>Hyphomicrobiales</taxon>
        <taxon>Devosiaceae</taxon>
        <taxon>Devosia</taxon>
    </lineage>
</organism>
<comment type="cofactor">
    <cofactor evidence="1">
        <name>Mn(2+)</name>
        <dbReference type="ChEBI" id="CHEBI:29035"/>
    </cofactor>
</comment>
<evidence type="ECO:0000313" key="9">
    <source>
        <dbReference type="Proteomes" id="UP000095463"/>
    </source>
</evidence>
<evidence type="ECO:0000256" key="3">
    <source>
        <dbReference type="ARBA" id="ARBA00022723"/>
    </source>
</evidence>
<dbReference type="PROSITE" id="PS51462">
    <property type="entry name" value="NUDIX"/>
    <property type="match status" value="1"/>
</dbReference>
<comment type="cofactor">
    <cofactor evidence="2">
        <name>Mg(2+)</name>
        <dbReference type="ChEBI" id="CHEBI:18420"/>
    </cofactor>
</comment>
<keyword evidence="5" id="KW-0460">Magnesium</keyword>
<dbReference type="SUPFAM" id="SSF55811">
    <property type="entry name" value="Nudix"/>
    <property type="match status" value="1"/>
</dbReference>
<dbReference type="NCBIfam" id="NF007980">
    <property type="entry name" value="PRK10707.1"/>
    <property type="match status" value="1"/>
</dbReference>
<evidence type="ECO:0000259" key="7">
    <source>
        <dbReference type="PROSITE" id="PS51462"/>
    </source>
</evidence>
<dbReference type="CDD" id="cd03426">
    <property type="entry name" value="NUDIX_CoAse_Nudt7"/>
    <property type="match status" value="1"/>
</dbReference>
<dbReference type="InterPro" id="IPR000086">
    <property type="entry name" value="NUDIX_hydrolase_dom"/>
</dbReference>
<dbReference type="InterPro" id="IPR015797">
    <property type="entry name" value="NUDIX_hydrolase-like_dom_sf"/>
</dbReference>
<dbReference type="Proteomes" id="UP000095463">
    <property type="component" value="Unassembled WGS sequence"/>
</dbReference>
<dbReference type="RefSeq" id="WP_069908531.1">
    <property type="nucleotide sequence ID" value="NZ_LAJE02000076.1"/>
</dbReference>
<evidence type="ECO:0000256" key="2">
    <source>
        <dbReference type="ARBA" id="ARBA00001946"/>
    </source>
</evidence>
<evidence type="ECO:0000256" key="1">
    <source>
        <dbReference type="ARBA" id="ARBA00001936"/>
    </source>
</evidence>
<evidence type="ECO:0000313" key="8">
    <source>
        <dbReference type="EMBL" id="OEO32302.1"/>
    </source>
</evidence>
<dbReference type="GO" id="GO:0010945">
    <property type="term" value="F:coenzyme A diphosphatase activity"/>
    <property type="evidence" value="ECO:0007669"/>
    <property type="project" value="InterPro"/>
</dbReference>
<keyword evidence="6" id="KW-0464">Manganese</keyword>
<dbReference type="Pfam" id="PF00293">
    <property type="entry name" value="NUDIX"/>
    <property type="match status" value="1"/>
</dbReference>
<dbReference type="InterPro" id="IPR045121">
    <property type="entry name" value="CoAse"/>
</dbReference>
<name>A0A1E5XUQ0_9HYPH</name>
<sequence>MPALTDDALITRIASRLLREPEAYDATAGMLPDWVPDTPPGRPPVPAAVLIALVRRPEGLSILYTERSPELRSHSGQIAFPGGKVDPTDRDAADAALREAWEEVQLERSEAEVLGFMPLYYTGTNYLITPVVAVVQPSRPFIPNPGEVRSVFEVPLDYLMTPGSYTTFHIKRGGREHSTWQIEHSGLVIWGITANLTRRFHDLALSPEKDLGPEGG</sequence>
<evidence type="ECO:0000256" key="6">
    <source>
        <dbReference type="ARBA" id="ARBA00023211"/>
    </source>
</evidence>
<evidence type="ECO:0000256" key="5">
    <source>
        <dbReference type="ARBA" id="ARBA00022842"/>
    </source>
</evidence>
<dbReference type="AlphaFoldDB" id="A0A1E5XUQ0"/>
<proteinExistence type="predicted"/>
<protein>
    <recommendedName>
        <fullName evidence="7">Nudix hydrolase domain-containing protein</fullName>
    </recommendedName>
</protein>
<keyword evidence="3" id="KW-0479">Metal-binding</keyword>
<dbReference type="PANTHER" id="PTHR12992:SF11">
    <property type="entry name" value="MITOCHONDRIAL COENZYME A DIPHOSPHATASE NUDT8"/>
    <property type="match status" value="1"/>
</dbReference>
<dbReference type="GO" id="GO:0046872">
    <property type="term" value="F:metal ion binding"/>
    <property type="evidence" value="ECO:0007669"/>
    <property type="project" value="UniProtKB-KW"/>
</dbReference>
<keyword evidence="9" id="KW-1185">Reference proteome</keyword>
<comment type="caution">
    <text evidence="8">The sequence shown here is derived from an EMBL/GenBank/DDBJ whole genome shotgun (WGS) entry which is preliminary data.</text>
</comment>
<evidence type="ECO:0000256" key="4">
    <source>
        <dbReference type="ARBA" id="ARBA00022801"/>
    </source>
</evidence>